<dbReference type="AlphaFoldDB" id="A0A8J3SIU0"/>
<organism evidence="1 2">
    <name type="scientific">Planobispora siamensis</name>
    <dbReference type="NCBI Taxonomy" id="936338"/>
    <lineage>
        <taxon>Bacteria</taxon>
        <taxon>Bacillati</taxon>
        <taxon>Actinomycetota</taxon>
        <taxon>Actinomycetes</taxon>
        <taxon>Streptosporangiales</taxon>
        <taxon>Streptosporangiaceae</taxon>
        <taxon>Planobispora</taxon>
    </lineage>
</organism>
<dbReference type="Proteomes" id="UP000619788">
    <property type="component" value="Unassembled WGS sequence"/>
</dbReference>
<accession>A0A8J3SIU0</accession>
<sequence>MNASTARQQMTDLTKAQRTPLLCQALIALDADGERSAEKSIVRAAIIDVLCERHPEVDAAFEAWAEQETNTETAVQAITGAALAAHRSR</sequence>
<keyword evidence="2" id="KW-1185">Reference proteome</keyword>
<name>A0A8J3SIU0_9ACTN</name>
<evidence type="ECO:0000313" key="1">
    <source>
        <dbReference type="EMBL" id="GIH95306.1"/>
    </source>
</evidence>
<dbReference type="EMBL" id="BOOJ01000052">
    <property type="protein sequence ID" value="GIH95306.1"/>
    <property type="molecule type" value="Genomic_DNA"/>
</dbReference>
<reference evidence="1 2" key="1">
    <citation type="submission" date="2021-01" db="EMBL/GenBank/DDBJ databases">
        <title>Whole genome shotgun sequence of Planobispora siamensis NBRC 107568.</title>
        <authorList>
            <person name="Komaki H."/>
            <person name="Tamura T."/>
        </authorList>
    </citation>
    <scope>NUCLEOTIDE SEQUENCE [LARGE SCALE GENOMIC DNA]</scope>
    <source>
        <strain evidence="1 2">NBRC 107568</strain>
    </source>
</reference>
<dbReference type="RefSeq" id="WP_204067405.1">
    <property type="nucleotide sequence ID" value="NZ_BOOJ01000052.1"/>
</dbReference>
<protein>
    <submittedName>
        <fullName evidence="1">Uncharacterized protein</fullName>
    </submittedName>
</protein>
<evidence type="ECO:0000313" key="2">
    <source>
        <dbReference type="Proteomes" id="UP000619788"/>
    </source>
</evidence>
<comment type="caution">
    <text evidence="1">The sequence shown here is derived from an EMBL/GenBank/DDBJ whole genome shotgun (WGS) entry which is preliminary data.</text>
</comment>
<gene>
    <name evidence="1" type="ORF">Psi01_59360</name>
</gene>
<proteinExistence type="predicted"/>